<sequence>MKCSIFSKKVKNSGLSKPLIVAHAELLPGLQGIVMLQHSHDFTKKSNISKIAHFILIMGMLSLKFYQKNRHSIGKSGTV</sequence>
<dbReference type="Proteomes" id="UP000019112">
    <property type="component" value="Unassembled WGS sequence"/>
</dbReference>
<protein>
    <submittedName>
        <fullName evidence="1">Uncharacterized protein</fullName>
    </submittedName>
</protein>
<gene>
    <name evidence="1" type="ORF">P618_200398</name>
</gene>
<keyword evidence="2" id="KW-1185">Reference proteome</keyword>
<organism evidence="1 2">
    <name type="scientific">Holospora obtusa F1</name>
    <dbReference type="NCBI Taxonomy" id="1399147"/>
    <lineage>
        <taxon>Bacteria</taxon>
        <taxon>Pseudomonadati</taxon>
        <taxon>Pseudomonadota</taxon>
        <taxon>Alphaproteobacteria</taxon>
        <taxon>Holosporales</taxon>
        <taxon>Holosporaceae</taxon>
        <taxon>Holospora</taxon>
    </lineage>
</organism>
<accession>W6TE52</accession>
<proteinExistence type="predicted"/>
<comment type="caution">
    <text evidence="1">The sequence shown here is derived from an EMBL/GenBank/DDBJ whole genome shotgun (WGS) entry which is preliminary data.</text>
</comment>
<dbReference type="EMBL" id="AWTR02000047">
    <property type="protein sequence ID" value="ETZ07413.1"/>
    <property type="molecule type" value="Genomic_DNA"/>
</dbReference>
<evidence type="ECO:0000313" key="1">
    <source>
        <dbReference type="EMBL" id="ETZ07413.1"/>
    </source>
</evidence>
<name>W6TE52_HOLOB</name>
<dbReference type="AlphaFoldDB" id="W6TE52"/>
<dbReference type="RefSeq" id="WP_024161085.1">
    <property type="nucleotide sequence ID" value="NZ_AWTR02000047.1"/>
</dbReference>
<evidence type="ECO:0000313" key="2">
    <source>
        <dbReference type="Proteomes" id="UP000019112"/>
    </source>
</evidence>
<reference evidence="1 2" key="1">
    <citation type="journal article" date="2014" name="FEMS Microbiol. Lett.">
        <title>Draft genome sequences of three Holospora species (Holospora obtusa, Holospora undulata, and Holospora elegans), endonuclear symbiotic bacteria of the ciliate Paramecium caudatum.</title>
        <authorList>
            <person name="Dohra H."/>
            <person name="Tanaka K."/>
            <person name="Suzuki T."/>
            <person name="Fujishima M."/>
            <person name="Suzuki H."/>
        </authorList>
    </citation>
    <scope>NUCLEOTIDE SEQUENCE [LARGE SCALE GENOMIC DNA]</scope>
    <source>
        <strain evidence="1 2">F1</strain>
    </source>
</reference>